<dbReference type="Pfam" id="PF13622">
    <property type="entry name" value="4HBT_3"/>
    <property type="match status" value="1"/>
</dbReference>
<dbReference type="PANTHER" id="PTHR11066">
    <property type="entry name" value="ACYL-COA THIOESTERASE"/>
    <property type="match status" value="1"/>
</dbReference>
<feature type="domain" description="Acyl-CoA thioesterase-like C-terminal" evidence="5">
    <location>
        <begin position="175"/>
        <end position="308"/>
    </location>
</feature>
<dbReference type="AlphaFoldDB" id="A0A937RNN2"/>
<evidence type="ECO:0000256" key="3">
    <source>
        <dbReference type="SAM" id="MobiDB-lite"/>
    </source>
</evidence>
<dbReference type="InterPro" id="IPR003703">
    <property type="entry name" value="Acyl_CoA_thio"/>
</dbReference>
<dbReference type="InterPro" id="IPR029069">
    <property type="entry name" value="HotDog_dom_sf"/>
</dbReference>
<dbReference type="InterPro" id="IPR049450">
    <property type="entry name" value="ACOT8-like_C"/>
</dbReference>
<gene>
    <name evidence="6" type="ORF">I7412_41290</name>
</gene>
<dbReference type="Pfam" id="PF20789">
    <property type="entry name" value="4HBT_3C"/>
    <property type="match status" value="1"/>
</dbReference>
<dbReference type="GO" id="GO:0047617">
    <property type="term" value="F:fatty acyl-CoA hydrolase activity"/>
    <property type="evidence" value="ECO:0007669"/>
    <property type="project" value="InterPro"/>
</dbReference>
<dbReference type="GO" id="GO:0006637">
    <property type="term" value="P:acyl-CoA metabolic process"/>
    <property type="evidence" value="ECO:0007669"/>
    <property type="project" value="InterPro"/>
</dbReference>
<evidence type="ECO:0000256" key="1">
    <source>
        <dbReference type="ARBA" id="ARBA00006538"/>
    </source>
</evidence>
<dbReference type="PANTHER" id="PTHR11066:SF34">
    <property type="entry name" value="ACYL-COENZYME A THIOESTERASE 8"/>
    <property type="match status" value="1"/>
</dbReference>
<dbReference type="SUPFAM" id="SSF54637">
    <property type="entry name" value="Thioesterase/thiol ester dehydrase-isomerase"/>
    <property type="match status" value="2"/>
</dbReference>
<keyword evidence="7" id="KW-1185">Reference proteome</keyword>
<dbReference type="CDD" id="cd03444">
    <property type="entry name" value="Thioesterase_II_repeat1"/>
    <property type="match status" value="1"/>
</dbReference>
<name>A0A937RNN2_9ACTN</name>
<sequence>MGADAAPPSGPALAAGRPGGPAAAGPGHLAADPAVTAALTAGLGPDAKDLRGLSPFSSLAEVLAVLDLAGDATPPLPVRCLPSAHGGVLGAQLLAQQIVLAERLAPGRTTQTMHTVFPNPGRFDAPVDVDVEWLQAGRTYATLALTFRQDGRPISRGDVLLGAHERDFVRHEPARPDGWSGPDAAAPVDHPMLPWEVRVAPGPSPYGLDLWQRIPDAPADPALARALVAFTSEPLLVPRVTTAHADRGAVSLAPDQRLSAAILAQTITFAEEVDAREWHLVRIDSPHAGNGRVLGRGEVYRADGRLCAVFECVGMLRALAPKRAT</sequence>
<comment type="similarity">
    <text evidence="1">Belongs to the C/M/P thioester hydrolase family.</text>
</comment>
<dbReference type="Gene3D" id="2.40.160.210">
    <property type="entry name" value="Acyl-CoA thioesterase, double hotdog domain"/>
    <property type="match status" value="1"/>
</dbReference>
<reference evidence="6" key="1">
    <citation type="submission" date="2020-12" db="EMBL/GenBank/DDBJ databases">
        <title>Genomic characterization of non-nitrogen-fixing Frankia strains.</title>
        <authorList>
            <person name="Carlos-Shanley C."/>
            <person name="Guerra T."/>
            <person name="Hahn D."/>
        </authorList>
    </citation>
    <scope>NUCLEOTIDE SEQUENCE</scope>
    <source>
        <strain evidence="6">CN6</strain>
    </source>
</reference>
<evidence type="ECO:0000313" key="6">
    <source>
        <dbReference type="EMBL" id="MBL7633485.1"/>
    </source>
</evidence>
<dbReference type="GO" id="GO:0009062">
    <property type="term" value="P:fatty acid catabolic process"/>
    <property type="evidence" value="ECO:0007669"/>
    <property type="project" value="TreeGrafter"/>
</dbReference>
<feature type="region of interest" description="Disordered" evidence="3">
    <location>
        <begin position="1"/>
        <end position="28"/>
    </location>
</feature>
<evidence type="ECO:0000259" key="4">
    <source>
        <dbReference type="Pfam" id="PF13622"/>
    </source>
</evidence>
<evidence type="ECO:0000313" key="7">
    <source>
        <dbReference type="Proteomes" id="UP000604475"/>
    </source>
</evidence>
<protein>
    <submittedName>
        <fullName evidence="6">Thioesterase family protein</fullName>
    </submittedName>
</protein>
<dbReference type="EMBL" id="JAEACQ010000383">
    <property type="protein sequence ID" value="MBL7633485.1"/>
    <property type="molecule type" value="Genomic_DNA"/>
</dbReference>
<dbReference type="InterPro" id="IPR049449">
    <property type="entry name" value="TesB_ACOT8-like_N"/>
</dbReference>
<keyword evidence="2" id="KW-0378">Hydrolase</keyword>
<evidence type="ECO:0000259" key="5">
    <source>
        <dbReference type="Pfam" id="PF20789"/>
    </source>
</evidence>
<organism evidence="6 7">
    <name type="scientific">Frankia nepalensis</name>
    <dbReference type="NCBI Taxonomy" id="1836974"/>
    <lineage>
        <taxon>Bacteria</taxon>
        <taxon>Bacillati</taxon>
        <taxon>Actinomycetota</taxon>
        <taxon>Actinomycetes</taxon>
        <taxon>Frankiales</taxon>
        <taxon>Frankiaceae</taxon>
        <taxon>Frankia</taxon>
    </lineage>
</organism>
<accession>A0A937RNN2</accession>
<dbReference type="InterPro" id="IPR042171">
    <property type="entry name" value="Acyl-CoA_hotdog"/>
</dbReference>
<dbReference type="Proteomes" id="UP000604475">
    <property type="component" value="Unassembled WGS sequence"/>
</dbReference>
<feature type="domain" description="Acyl-CoA thioesterase-like N-terminal HotDog" evidence="4">
    <location>
        <begin position="86"/>
        <end position="157"/>
    </location>
</feature>
<evidence type="ECO:0000256" key="2">
    <source>
        <dbReference type="ARBA" id="ARBA00022801"/>
    </source>
</evidence>
<proteinExistence type="inferred from homology"/>
<comment type="caution">
    <text evidence="6">The sequence shown here is derived from an EMBL/GenBank/DDBJ whole genome shotgun (WGS) entry which is preliminary data.</text>
</comment>